<reference evidence="1" key="1">
    <citation type="submission" date="2021-06" db="EMBL/GenBank/DDBJ databases">
        <authorList>
            <person name="Kallberg Y."/>
            <person name="Tangrot J."/>
            <person name="Rosling A."/>
        </authorList>
    </citation>
    <scope>NUCLEOTIDE SEQUENCE</scope>
    <source>
        <strain evidence="1">IN212</strain>
    </source>
</reference>
<gene>
    <name evidence="1" type="ORF">RFULGI_LOCUS14385</name>
</gene>
<name>A0A9N9NW00_9GLOM</name>
<dbReference type="OrthoDB" id="10291934at2759"/>
<feature type="non-terminal residue" evidence="1">
    <location>
        <position position="1"/>
    </location>
</feature>
<comment type="caution">
    <text evidence="1">The sequence shown here is derived from an EMBL/GenBank/DDBJ whole genome shotgun (WGS) entry which is preliminary data.</text>
</comment>
<dbReference type="AlphaFoldDB" id="A0A9N9NW00"/>
<dbReference type="EMBL" id="CAJVPZ010041565">
    <property type="protein sequence ID" value="CAG8761989.1"/>
    <property type="molecule type" value="Genomic_DNA"/>
</dbReference>
<protein>
    <submittedName>
        <fullName evidence="1">638_t:CDS:1</fullName>
    </submittedName>
</protein>
<accession>A0A9N9NW00</accession>
<organism evidence="1 2">
    <name type="scientific">Racocetra fulgida</name>
    <dbReference type="NCBI Taxonomy" id="60492"/>
    <lineage>
        <taxon>Eukaryota</taxon>
        <taxon>Fungi</taxon>
        <taxon>Fungi incertae sedis</taxon>
        <taxon>Mucoromycota</taxon>
        <taxon>Glomeromycotina</taxon>
        <taxon>Glomeromycetes</taxon>
        <taxon>Diversisporales</taxon>
        <taxon>Gigasporaceae</taxon>
        <taxon>Racocetra</taxon>
    </lineage>
</organism>
<keyword evidence="2" id="KW-1185">Reference proteome</keyword>
<dbReference type="Proteomes" id="UP000789396">
    <property type="component" value="Unassembled WGS sequence"/>
</dbReference>
<proteinExistence type="predicted"/>
<sequence length="132" mass="15405">KLKYLEIKKSRNDRKFTEGMISKIAKAIPATLEELDFNLRTARNIFEEWDIKLTDQGHLNVLLKECNVPLSKLTIHMYELNNESLNFIIDYAVRIGSLKELRYDADGRFTNNVLMKAEKVIPIITNITEDLY</sequence>
<evidence type="ECO:0000313" key="2">
    <source>
        <dbReference type="Proteomes" id="UP000789396"/>
    </source>
</evidence>
<evidence type="ECO:0000313" key="1">
    <source>
        <dbReference type="EMBL" id="CAG8761989.1"/>
    </source>
</evidence>